<comment type="caution">
    <text evidence="2">The sequence shown here is derived from an EMBL/GenBank/DDBJ whole genome shotgun (WGS) entry which is preliminary data.</text>
</comment>
<dbReference type="Proteomes" id="UP000481033">
    <property type="component" value="Unassembled WGS sequence"/>
</dbReference>
<feature type="domain" description="CobQ/CobB/MinD/ParA nucleotide binding" evidence="1">
    <location>
        <begin position="14"/>
        <end position="174"/>
    </location>
</feature>
<evidence type="ECO:0000313" key="2">
    <source>
        <dbReference type="EMBL" id="NEZ60203.1"/>
    </source>
</evidence>
<reference evidence="2 3" key="1">
    <citation type="journal article" date="2020" name="Microb. Ecol.">
        <title>Ecogenomics of the Marine Benthic Filamentous Cyanobacterium Adonisia.</title>
        <authorList>
            <person name="Walter J.M."/>
            <person name="Coutinho F.H."/>
            <person name="Leomil L."/>
            <person name="Hargreaves P.I."/>
            <person name="Campeao M.E."/>
            <person name="Vieira V.V."/>
            <person name="Silva B.S."/>
            <person name="Fistarol G.O."/>
            <person name="Salomon P.S."/>
            <person name="Sawabe T."/>
            <person name="Mino S."/>
            <person name="Hosokawa M."/>
            <person name="Miyashita H."/>
            <person name="Maruyama F."/>
            <person name="van Verk M.C."/>
            <person name="Dutilh B.E."/>
            <person name="Thompson C.C."/>
            <person name="Thompson F.L."/>
        </authorList>
    </citation>
    <scope>NUCLEOTIDE SEQUENCE [LARGE SCALE GENOMIC DNA]</scope>
    <source>
        <strain evidence="2 3">CCMR0081</strain>
    </source>
</reference>
<evidence type="ECO:0000259" key="1">
    <source>
        <dbReference type="Pfam" id="PF01656"/>
    </source>
</evidence>
<dbReference type="InterPro" id="IPR002586">
    <property type="entry name" value="CobQ/CobB/MinD/ParA_Nub-bd_dom"/>
</dbReference>
<gene>
    <name evidence="2" type="ORF">DXZ20_32065</name>
</gene>
<dbReference type="PANTHER" id="PTHR13696">
    <property type="entry name" value="P-LOOP CONTAINING NUCLEOSIDE TRIPHOSPHATE HYDROLASE"/>
    <property type="match status" value="1"/>
</dbReference>
<dbReference type="Gene3D" id="3.40.50.300">
    <property type="entry name" value="P-loop containing nucleotide triphosphate hydrolases"/>
    <property type="match status" value="1"/>
</dbReference>
<organism evidence="2 3">
    <name type="scientific">Adonisia turfae CCMR0081</name>
    <dbReference type="NCBI Taxonomy" id="2292702"/>
    <lineage>
        <taxon>Bacteria</taxon>
        <taxon>Bacillati</taxon>
        <taxon>Cyanobacteriota</taxon>
        <taxon>Adonisia</taxon>
        <taxon>Adonisia turfae</taxon>
    </lineage>
</organism>
<dbReference type="EMBL" id="QXHD01000004">
    <property type="protein sequence ID" value="NEZ60203.1"/>
    <property type="molecule type" value="Genomic_DNA"/>
</dbReference>
<evidence type="ECO:0000313" key="3">
    <source>
        <dbReference type="Proteomes" id="UP000481033"/>
    </source>
</evidence>
<protein>
    <submittedName>
        <fullName evidence="2">ParA family protein</fullName>
    </submittedName>
</protein>
<accession>A0A6M0RWJ1</accession>
<keyword evidence="3" id="KW-1185">Reference proteome</keyword>
<dbReference type="PIRSF" id="PIRSF009320">
    <property type="entry name" value="Nuc_binding_HP_1000"/>
    <property type="match status" value="1"/>
</dbReference>
<name>A0A6M0RWJ1_9CYAN</name>
<sequence>MTKVKNKQVTPKVLAVLNGKGGVGKTTTAVNLAAIFAEDRRVLLIDSDLQRSATWWLERVHQVFDFSHAPDVKMLEKLKSLDEYELIVVDTPPALHSKSLGAVLTVADYLLLPTPPAPMDVTALITTVKTIVQPSGVFHRVLLTKVDSRSLKEAQEAQAMLEKLDISAFQTYIRTYKAHERAAMEGCAISQWKGPNAQEAQADYYRVAAEVLRDWKRL</sequence>
<dbReference type="SUPFAM" id="SSF52540">
    <property type="entry name" value="P-loop containing nucleoside triphosphate hydrolases"/>
    <property type="match status" value="1"/>
</dbReference>
<dbReference type="Pfam" id="PF01656">
    <property type="entry name" value="CbiA"/>
    <property type="match status" value="1"/>
</dbReference>
<dbReference type="AlphaFoldDB" id="A0A6M0RWJ1"/>
<dbReference type="InterPro" id="IPR050678">
    <property type="entry name" value="DNA_Partitioning_ATPase"/>
</dbReference>
<dbReference type="RefSeq" id="WP_163668181.1">
    <property type="nucleotide sequence ID" value="NZ_QXHD01000004.1"/>
</dbReference>
<dbReference type="InterPro" id="IPR027417">
    <property type="entry name" value="P-loop_NTPase"/>
</dbReference>
<proteinExistence type="predicted"/>
<dbReference type="PANTHER" id="PTHR13696:SF52">
    <property type="entry name" value="PARA FAMILY PROTEIN CT_582"/>
    <property type="match status" value="1"/>
</dbReference>
<dbReference type="CDD" id="cd02042">
    <property type="entry name" value="ParAB_family"/>
    <property type="match status" value="1"/>
</dbReference>